<dbReference type="Proteomes" id="UP000270205">
    <property type="component" value="Unassembled WGS sequence"/>
</dbReference>
<dbReference type="EMBL" id="UYIV01000001">
    <property type="protein sequence ID" value="VDH02635.1"/>
    <property type="molecule type" value="Genomic_DNA"/>
</dbReference>
<organism evidence="2 3">
    <name type="scientific">Bergeyella zoohelcum</name>
    <dbReference type="NCBI Taxonomy" id="1015"/>
    <lineage>
        <taxon>Bacteria</taxon>
        <taxon>Pseudomonadati</taxon>
        <taxon>Bacteroidota</taxon>
        <taxon>Flavobacteriia</taxon>
        <taxon>Flavobacteriales</taxon>
        <taxon>Weeksellaceae</taxon>
        <taxon>Bergeyella</taxon>
    </lineage>
</organism>
<evidence type="ECO:0000313" key="2">
    <source>
        <dbReference type="EMBL" id="VDH02635.1"/>
    </source>
</evidence>
<keyword evidence="1" id="KW-0175">Coiled coil</keyword>
<sequence length="372" mass="43216">MSKIKSQDEFDIKKQWEFYLSNINDLDMTEEDKQSFKNIQDVLFKASTLPLSEKDRENAKKASEEAQKLYEKYEKEFDKLKDNSPHRNIKNIDFEKLKSAENILFFVNGHYSSILPGPSKGNAEYWFYFDNSKKKHFQMFSEYFNFNFKETIAIYIDGSSKLGIDQDFNDRFKKGKKMIKFAIEKDNSLTKKRIAIVAHSEGVAYAAGMIEELYKNSSNIKEAIYLSADEGAEPKSYTNPNIPTYQIEYAYFDTDKDKGCIAHYDWVIGTNLRYKTYSGIKGVTKFGIAINNNLDYQTVHGSSASPNIIDYIKVLKGTSYTQNLNSEGKMFYQQVPKSNIKFWKINHQFIDANHPKFDLKTGKINHNIKCRK</sequence>
<feature type="coiled-coil region" evidence="1">
    <location>
        <begin position="52"/>
        <end position="83"/>
    </location>
</feature>
<dbReference type="AlphaFoldDB" id="A0A7Z8YMG6"/>
<name>A0A7Z8YMG6_9FLAO</name>
<evidence type="ECO:0000256" key="1">
    <source>
        <dbReference type="SAM" id="Coils"/>
    </source>
</evidence>
<accession>A0A7Z8YMG6</accession>
<reference evidence="2 3" key="1">
    <citation type="submission" date="2018-11" db="EMBL/GenBank/DDBJ databases">
        <authorList>
            <consortium name="Pathogen Informatics"/>
        </authorList>
    </citation>
    <scope>NUCLEOTIDE SEQUENCE [LARGE SCALE GENOMIC DNA]</scope>
    <source>
        <strain evidence="2 3">NCTC12929</strain>
    </source>
</reference>
<comment type="caution">
    <text evidence="2">The sequence shown here is derived from an EMBL/GenBank/DDBJ whole genome shotgun (WGS) entry which is preliminary data.</text>
</comment>
<evidence type="ECO:0000313" key="3">
    <source>
        <dbReference type="Proteomes" id="UP000270205"/>
    </source>
</evidence>
<dbReference type="RefSeq" id="WP_125150389.1">
    <property type="nucleotide sequence ID" value="NZ_UYIV01000001.1"/>
</dbReference>
<evidence type="ECO:0008006" key="4">
    <source>
        <dbReference type="Google" id="ProtNLM"/>
    </source>
</evidence>
<proteinExistence type="predicted"/>
<gene>
    <name evidence="2" type="ORF">NCTC12929_00098</name>
</gene>
<protein>
    <recommendedName>
        <fullName evidence="4">Alpha/beta hydrolase</fullName>
    </recommendedName>
</protein>